<dbReference type="HOGENOM" id="CLU_070768_2_2_6"/>
<sequence>MRWILRVPVVWVCLLFSEQNGAAANGGISLGQTRVIFSAADKAQTVKVKNTDGQTYLIQSKVLPASGKSGGTPFIVIPPLFALHAESQQLLRIVSQGGEFPSDRESLFYLEVLAIPTLAGKEKAAVQVSMGLRFVLKMFYRPAGLNVAPAACRLQMLAHPDGVRIKNPTPYYQTLGRLVVNNTSVNLHISPSMLAPLSEQIYSLGGRATRAEWQTLTDYGDLSALCQQIVSPIQEKP</sequence>
<feature type="domain" description="Pili assembly chaperone C-terminal" evidence="8">
    <location>
        <begin position="165"/>
        <end position="221"/>
    </location>
</feature>
<dbReference type="InterPro" id="IPR013783">
    <property type="entry name" value="Ig-like_fold"/>
</dbReference>
<dbReference type="InterPro" id="IPR016148">
    <property type="entry name" value="Pili_assmbl_chaperone_C"/>
</dbReference>
<dbReference type="EMBL" id="CP007044">
    <property type="protein sequence ID" value="AHG18375.2"/>
    <property type="molecule type" value="Genomic_DNA"/>
</dbReference>
<dbReference type="RefSeq" id="WP_037405834.1">
    <property type="nucleotide sequence ID" value="NZ_CP007044.2"/>
</dbReference>
<gene>
    <name evidence="9" type="ORF">Z042_00965</name>
</gene>
<keyword evidence="5" id="KW-0143">Chaperone</keyword>
<keyword evidence="10" id="KW-1185">Reference proteome</keyword>
<dbReference type="AlphaFoldDB" id="W0L8T6"/>
<organism evidence="9 10">
    <name type="scientific">Chania multitudinisentens RB-25</name>
    <dbReference type="NCBI Taxonomy" id="1441930"/>
    <lineage>
        <taxon>Bacteria</taxon>
        <taxon>Pseudomonadati</taxon>
        <taxon>Pseudomonadota</taxon>
        <taxon>Gammaproteobacteria</taxon>
        <taxon>Enterobacterales</taxon>
        <taxon>Yersiniaceae</taxon>
        <taxon>Chania</taxon>
    </lineage>
</organism>
<protein>
    <recommendedName>
        <fullName evidence="11">Pilus assembly protein PapD</fullName>
    </recommendedName>
</protein>
<evidence type="ECO:0000313" key="10">
    <source>
        <dbReference type="Proteomes" id="UP000019030"/>
    </source>
</evidence>
<dbReference type="PANTHER" id="PTHR30251:SF2">
    <property type="entry name" value="FIMBRIAL CHAPERONE YADV-RELATED"/>
    <property type="match status" value="1"/>
</dbReference>
<keyword evidence="3 6" id="KW-0732">Signal</keyword>
<keyword evidence="4" id="KW-0574">Periplasm</keyword>
<dbReference type="OrthoDB" id="9131059at2"/>
<dbReference type="InterPro" id="IPR008962">
    <property type="entry name" value="PapD-like_sf"/>
</dbReference>
<evidence type="ECO:0000256" key="2">
    <source>
        <dbReference type="ARBA" id="ARBA00007399"/>
    </source>
</evidence>
<proteinExistence type="inferred from homology"/>
<dbReference type="PANTHER" id="PTHR30251">
    <property type="entry name" value="PILUS ASSEMBLY CHAPERONE"/>
    <property type="match status" value="1"/>
</dbReference>
<reference evidence="9 10" key="1">
    <citation type="submission" date="2014-01" db="EMBL/GenBank/DDBJ databases">
        <title>Isolation of Serratia multitudinisentens RB-25 from Ex-Landfill site.</title>
        <authorList>
            <person name="Robson E.H.J."/>
        </authorList>
    </citation>
    <scope>NUCLEOTIDE SEQUENCE [LARGE SCALE GENOMIC DNA]</scope>
    <source>
        <strain evidence="9 10">RB-25</strain>
    </source>
</reference>
<dbReference type="PRINTS" id="PR00969">
    <property type="entry name" value="CHAPERONPILI"/>
</dbReference>
<dbReference type="InterPro" id="IPR036316">
    <property type="entry name" value="Pili_assmbl_chap_C_dom_sf"/>
</dbReference>
<feature type="signal peptide" evidence="6">
    <location>
        <begin position="1"/>
        <end position="22"/>
    </location>
</feature>
<dbReference type="Pfam" id="PF02753">
    <property type="entry name" value="PapD_C"/>
    <property type="match status" value="1"/>
</dbReference>
<dbReference type="InterPro" id="IPR001829">
    <property type="entry name" value="Pili_assmbl_chaperone_bac"/>
</dbReference>
<feature type="chain" id="PRO_5004791739" description="Pilus assembly protein PapD" evidence="6">
    <location>
        <begin position="23"/>
        <end position="237"/>
    </location>
</feature>
<dbReference type="InterPro" id="IPR016147">
    <property type="entry name" value="Pili_assmbl_chaperone_N"/>
</dbReference>
<dbReference type="Gene3D" id="2.60.40.10">
    <property type="entry name" value="Immunoglobulins"/>
    <property type="match status" value="2"/>
</dbReference>
<dbReference type="KEGG" id="sfo:Z042_00965"/>
<evidence type="ECO:0000256" key="3">
    <source>
        <dbReference type="ARBA" id="ARBA00022729"/>
    </source>
</evidence>
<dbReference type="SUPFAM" id="SSF49354">
    <property type="entry name" value="PapD-like"/>
    <property type="match status" value="1"/>
</dbReference>
<reference evidence="9 10" key="2">
    <citation type="submission" date="2015-03" db="EMBL/GenBank/DDBJ databases">
        <authorList>
            <person name="Chan K.-G."/>
        </authorList>
    </citation>
    <scope>NUCLEOTIDE SEQUENCE [LARGE SCALE GENOMIC DNA]</scope>
    <source>
        <strain evidence="9 10">RB-25</strain>
    </source>
</reference>
<dbReference type="InterPro" id="IPR050643">
    <property type="entry name" value="Periplasmic_pilus_chap"/>
</dbReference>
<evidence type="ECO:0008006" key="11">
    <source>
        <dbReference type="Google" id="ProtNLM"/>
    </source>
</evidence>
<dbReference type="Pfam" id="PF00345">
    <property type="entry name" value="PapD_N"/>
    <property type="match status" value="1"/>
</dbReference>
<dbReference type="eggNOG" id="COG3121">
    <property type="taxonomic scope" value="Bacteria"/>
</dbReference>
<evidence type="ECO:0000259" key="7">
    <source>
        <dbReference type="Pfam" id="PF00345"/>
    </source>
</evidence>
<name>W0L8T6_9GAMM</name>
<dbReference type="Proteomes" id="UP000019030">
    <property type="component" value="Chromosome"/>
</dbReference>
<feature type="domain" description="Pili assembly chaperone N-terminal" evidence="7">
    <location>
        <begin position="27"/>
        <end position="145"/>
    </location>
</feature>
<evidence type="ECO:0000256" key="1">
    <source>
        <dbReference type="ARBA" id="ARBA00004418"/>
    </source>
</evidence>
<evidence type="ECO:0000256" key="4">
    <source>
        <dbReference type="ARBA" id="ARBA00022764"/>
    </source>
</evidence>
<evidence type="ECO:0000259" key="8">
    <source>
        <dbReference type="Pfam" id="PF02753"/>
    </source>
</evidence>
<comment type="subcellular location">
    <subcellularLocation>
        <location evidence="1">Periplasm</location>
    </subcellularLocation>
</comment>
<evidence type="ECO:0000256" key="6">
    <source>
        <dbReference type="SAM" id="SignalP"/>
    </source>
</evidence>
<dbReference type="STRING" id="1441930.Z042_00965"/>
<dbReference type="GO" id="GO:0030288">
    <property type="term" value="C:outer membrane-bounded periplasmic space"/>
    <property type="evidence" value="ECO:0007669"/>
    <property type="project" value="InterPro"/>
</dbReference>
<comment type="similarity">
    <text evidence="2">Belongs to the periplasmic pilus chaperone family.</text>
</comment>
<accession>W0L8T6</accession>
<evidence type="ECO:0000256" key="5">
    <source>
        <dbReference type="ARBA" id="ARBA00023186"/>
    </source>
</evidence>
<dbReference type="GO" id="GO:0071555">
    <property type="term" value="P:cell wall organization"/>
    <property type="evidence" value="ECO:0007669"/>
    <property type="project" value="InterPro"/>
</dbReference>
<dbReference type="SUPFAM" id="SSF49584">
    <property type="entry name" value="Periplasmic chaperone C-domain"/>
    <property type="match status" value="1"/>
</dbReference>
<evidence type="ECO:0000313" key="9">
    <source>
        <dbReference type="EMBL" id="AHG18375.2"/>
    </source>
</evidence>